<dbReference type="Proteomes" id="UP000663193">
    <property type="component" value="Chromosome 9"/>
</dbReference>
<organism evidence="2 3">
    <name type="scientific">Phaeosphaeria nodorum (strain SN15 / ATCC MYA-4574 / FGSC 10173)</name>
    <name type="common">Glume blotch fungus</name>
    <name type="synonym">Parastagonospora nodorum</name>
    <dbReference type="NCBI Taxonomy" id="321614"/>
    <lineage>
        <taxon>Eukaryota</taxon>
        <taxon>Fungi</taxon>
        <taxon>Dikarya</taxon>
        <taxon>Ascomycota</taxon>
        <taxon>Pezizomycotina</taxon>
        <taxon>Dothideomycetes</taxon>
        <taxon>Pleosporomycetidae</taxon>
        <taxon>Pleosporales</taxon>
        <taxon>Pleosporineae</taxon>
        <taxon>Phaeosphaeriaceae</taxon>
        <taxon>Parastagonospora</taxon>
    </lineage>
</organism>
<reference evidence="3" key="1">
    <citation type="journal article" date="2021" name="BMC Genomics">
        <title>Chromosome-level genome assembly and manually-curated proteome of model necrotroph Parastagonospora nodorum Sn15 reveals a genome-wide trove of candidate effector homologs, and redundancy of virulence-related functions within an accessory chromosome.</title>
        <authorList>
            <person name="Bertazzoni S."/>
            <person name="Jones D.A.B."/>
            <person name="Phan H.T."/>
            <person name="Tan K.-C."/>
            <person name="Hane J.K."/>
        </authorList>
    </citation>
    <scope>NUCLEOTIDE SEQUENCE [LARGE SCALE GENOMIC DNA]</scope>
    <source>
        <strain evidence="3">SN15 / ATCC MYA-4574 / FGSC 10173)</strain>
    </source>
</reference>
<evidence type="ECO:0000313" key="3">
    <source>
        <dbReference type="Proteomes" id="UP000663193"/>
    </source>
</evidence>
<dbReference type="VEuPathDB" id="FungiDB:JI435_064970"/>
<name>A0A7U2I2A7_PHANO</name>
<evidence type="ECO:0000256" key="1">
    <source>
        <dbReference type="SAM" id="MobiDB-lite"/>
    </source>
</evidence>
<gene>
    <name evidence="2" type="ORF">JI435_064970</name>
</gene>
<protein>
    <submittedName>
        <fullName evidence="2">Uncharacterized protein</fullName>
    </submittedName>
</protein>
<feature type="region of interest" description="Disordered" evidence="1">
    <location>
        <begin position="1"/>
        <end position="27"/>
    </location>
</feature>
<accession>A0A7U2I2A7</accession>
<dbReference type="AlphaFoldDB" id="A0A7U2I2A7"/>
<sequence>MMARSGAQGPAAEDQREVDASPARGSLGCKRGTQICAQYLRASLQPHTSNFQLRGRLSSADLPLT</sequence>
<dbReference type="EMBL" id="CP069031">
    <property type="protein sequence ID" value="QRC99163.1"/>
    <property type="molecule type" value="Genomic_DNA"/>
</dbReference>
<keyword evidence="3" id="KW-1185">Reference proteome</keyword>
<proteinExistence type="predicted"/>
<evidence type="ECO:0000313" key="2">
    <source>
        <dbReference type="EMBL" id="QRC99163.1"/>
    </source>
</evidence>